<proteinExistence type="predicted"/>
<dbReference type="EMBL" id="AP018316">
    <property type="protein sequence ID" value="BAZ86555.1"/>
    <property type="molecule type" value="Genomic_DNA"/>
</dbReference>
<dbReference type="RefSeq" id="WP_096668087.1">
    <property type="nucleotide sequence ID" value="NZ_AP018316.1"/>
</dbReference>
<dbReference type="Gene3D" id="1.10.1220.10">
    <property type="entry name" value="Met repressor-like"/>
    <property type="match status" value="1"/>
</dbReference>
<dbReference type="AlphaFoldDB" id="A0A1Z4V5M3"/>
<dbReference type="GO" id="GO:0006355">
    <property type="term" value="P:regulation of DNA-templated transcription"/>
    <property type="evidence" value="ECO:0007669"/>
    <property type="project" value="InterPro"/>
</dbReference>
<dbReference type="CDD" id="cd22231">
    <property type="entry name" value="RHH_NikR_HicB-like"/>
    <property type="match status" value="1"/>
</dbReference>
<dbReference type="KEGG" id="dcm:NIES806_27680"/>
<name>A0A1Z4V5M3_9CYAN</name>
<organism evidence="1 2">
    <name type="scientific">Dolichospermum compactum NIES-806</name>
    <dbReference type="NCBI Taxonomy" id="1973481"/>
    <lineage>
        <taxon>Bacteria</taxon>
        <taxon>Bacillati</taxon>
        <taxon>Cyanobacteriota</taxon>
        <taxon>Cyanophyceae</taxon>
        <taxon>Nostocales</taxon>
        <taxon>Aphanizomenonaceae</taxon>
        <taxon>Dolichospermum</taxon>
        <taxon>Dolichospermum compactum</taxon>
    </lineage>
</organism>
<evidence type="ECO:0000313" key="1">
    <source>
        <dbReference type="EMBL" id="BAZ86555.1"/>
    </source>
</evidence>
<protein>
    <submittedName>
        <fullName evidence="1">Uncharacterized protein</fullName>
    </submittedName>
</protein>
<dbReference type="InterPro" id="IPR013321">
    <property type="entry name" value="Arc_rbn_hlx_hlx"/>
</dbReference>
<gene>
    <name evidence="1" type="ORF">NIES806_27680</name>
</gene>
<dbReference type="Proteomes" id="UP000218702">
    <property type="component" value="Chromosome"/>
</dbReference>
<accession>A0A1Z4V5M3</accession>
<sequence length="91" mass="10229">MKTETVRTTLTIPRELLEATDKAVLQGKAKSRNDFVAQALRRELALQKRSEIDAALAEMANDPDYQAEVLKLEVEFATAQWEALQLGESPR</sequence>
<evidence type="ECO:0000313" key="2">
    <source>
        <dbReference type="Proteomes" id="UP000218702"/>
    </source>
</evidence>
<dbReference type="NCBIfam" id="NF041551">
    <property type="entry name" value="YlcI_YnfO_N"/>
    <property type="match status" value="1"/>
</dbReference>
<keyword evidence="2" id="KW-1185">Reference proteome</keyword>
<reference evidence="1 2" key="1">
    <citation type="submission" date="2017-06" db="EMBL/GenBank/DDBJ databases">
        <title>Genome sequencing of cyanobaciteial culture collection at National Institute for Environmental Studies (NIES).</title>
        <authorList>
            <person name="Hirose Y."/>
            <person name="Shimura Y."/>
            <person name="Fujisawa T."/>
            <person name="Nakamura Y."/>
            <person name="Kawachi M."/>
        </authorList>
    </citation>
    <scope>NUCLEOTIDE SEQUENCE [LARGE SCALE GENOMIC DNA]</scope>
    <source>
        <strain evidence="1 2">NIES-806</strain>
    </source>
</reference>
<dbReference type="OrthoDB" id="515649at2"/>